<protein>
    <submittedName>
        <fullName evidence="2">ATP-binding protein</fullName>
    </submittedName>
</protein>
<evidence type="ECO:0000313" key="2">
    <source>
        <dbReference type="EMBL" id="MFC4855171.1"/>
    </source>
</evidence>
<evidence type="ECO:0000256" key="1">
    <source>
        <dbReference type="SAM" id="MobiDB-lite"/>
    </source>
</evidence>
<keyword evidence="2" id="KW-0067">ATP-binding</keyword>
<feature type="region of interest" description="Disordered" evidence="1">
    <location>
        <begin position="563"/>
        <end position="593"/>
    </location>
</feature>
<dbReference type="RefSeq" id="WP_378057119.1">
    <property type="nucleotide sequence ID" value="NZ_JBHSIS010000007.1"/>
</dbReference>
<organism evidence="2 3">
    <name type="scientific">Actinophytocola glycyrrhizae</name>
    <dbReference type="NCBI Taxonomy" id="2044873"/>
    <lineage>
        <taxon>Bacteria</taxon>
        <taxon>Bacillati</taxon>
        <taxon>Actinomycetota</taxon>
        <taxon>Actinomycetes</taxon>
        <taxon>Pseudonocardiales</taxon>
        <taxon>Pseudonocardiaceae</taxon>
    </lineage>
</organism>
<dbReference type="Gene3D" id="3.40.50.300">
    <property type="entry name" value="P-loop containing nucleotide triphosphate hydrolases"/>
    <property type="match status" value="1"/>
</dbReference>
<name>A0ABV9S3K6_9PSEU</name>
<reference evidence="3" key="1">
    <citation type="journal article" date="2019" name="Int. J. Syst. Evol. Microbiol.">
        <title>The Global Catalogue of Microorganisms (GCM) 10K type strain sequencing project: providing services to taxonomists for standard genome sequencing and annotation.</title>
        <authorList>
            <consortium name="The Broad Institute Genomics Platform"/>
            <consortium name="The Broad Institute Genome Sequencing Center for Infectious Disease"/>
            <person name="Wu L."/>
            <person name="Ma J."/>
        </authorList>
    </citation>
    <scope>NUCLEOTIDE SEQUENCE [LARGE SCALE GENOMIC DNA]</scope>
    <source>
        <strain evidence="3">ZS-22-S1</strain>
    </source>
</reference>
<proteinExistence type="predicted"/>
<dbReference type="PANTHER" id="PTHR30121:SF6">
    <property type="entry name" value="SLR6007 PROTEIN"/>
    <property type="match status" value="1"/>
</dbReference>
<accession>A0ABV9S3K6</accession>
<keyword evidence="3" id="KW-1185">Reference proteome</keyword>
<comment type="caution">
    <text evidence="2">The sequence shown here is derived from an EMBL/GenBank/DDBJ whole genome shotgun (WGS) entry which is preliminary data.</text>
</comment>
<dbReference type="SUPFAM" id="SSF52540">
    <property type="entry name" value="P-loop containing nucleoside triphosphate hydrolases"/>
    <property type="match status" value="1"/>
</dbReference>
<keyword evidence="2" id="KW-0547">Nucleotide-binding</keyword>
<dbReference type="InterPro" id="IPR051162">
    <property type="entry name" value="T4SS_component"/>
</dbReference>
<dbReference type="EMBL" id="JBHSIS010000007">
    <property type="protein sequence ID" value="MFC4855171.1"/>
    <property type="molecule type" value="Genomic_DNA"/>
</dbReference>
<dbReference type="GO" id="GO:0005524">
    <property type="term" value="F:ATP binding"/>
    <property type="evidence" value="ECO:0007669"/>
    <property type="project" value="UniProtKB-KW"/>
</dbReference>
<gene>
    <name evidence="2" type="ORF">ACFPCV_16815</name>
</gene>
<dbReference type="InterPro" id="IPR027417">
    <property type="entry name" value="P-loop_NTPase"/>
</dbReference>
<dbReference type="Proteomes" id="UP001595859">
    <property type="component" value="Unassembled WGS sequence"/>
</dbReference>
<dbReference type="PANTHER" id="PTHR30121">
    <property type="entry name" value="UNCHARACTERIZED PROTEIN YJGR-RELATED"/>
    <property type="match status" value="1"/>
</dbReference>
<evidence type="ECO:0000313" key="3">
    <source>
        <dbReference type="Proteomes" id="UP001595859"/>
    </source>
</evidence>
<sequence>MAEPNGSPNGVTDLAAGPRPVGLVVGTVAASPLEFSVGVAADQYLQLDDVVVTRRKLPDGSEVQIAGVVTQIEAGHEGARFASDVFLIEQGALPAEVSEVAEVTVTRVEPEVYVPPRPGSAVSRAQGAERDSALYFDTMADAKVPVGLGRDGQPVFLNFEFVDGTRGGHVSISGVSGIATKTSFATFMLHSIFNSGVLHGEAHNTKALIFSVKGEDLLFLDYENSRLTDAMRAKYGLLGLPSSSFRNVQVFAPPRPGDPNGTPDVRARDRAVSPFYWTLAEFCEQELMPFVFADGEDERAQYTMLIGQVAARLRRDHTKVGADGAISISGVDARNGGPLRTFEQLVALIEDELLDEELRRDWVAGSTSTGSVNAFLRRLRSAVKPLERLIRSDLKDRGDRALTTSKAQVTVIDLHNLPDRAQRFVVGVSLRQEFRRKEEQGTARPLMFIVLDELNKYAPRDGDSPIKQILLDVAERGRSLGVILIGAQQTASEVERRIVANCSIRVAGRLDPAEASRPEYGYLPAAQRQRATIAKPGTMFVSQPDIPVPLAIEFPFPAWATRPSEKGAWTGVDEGPAPPADPFAGLDDDPPPF</sequence>